<dbReference type="PROSITE" id="PS50005">
    <property type="entry name" value="TPR"/>
    <property type="match status" value="2"/>
</dbReference>
<dbReference type="KEGG" id="prf:PeribacterA2_0990"/>
<evidence type="ECO:0000313" key="4">
    <source>
        <dbReference type="Proteomes" id="UP000069135"/>
    </source>
</evidence>
<reference evidence="3 4" key="2">
    <citation type="journal article" date="2016" name="PeerJ">
        <title>Analysis of five complete genome sequences for members of the class Peribacteria in the recently recognized Peregrinibacteria bacterial phylum.</title>
        <authorList>
            <person name="Anantharaman K."/>
            <person name="Brown C.T."/>
            <person name="Burstein D."/>
            <person name="Castelle C.J."/>
            <person name="Probst A.J."/>
            <person name="Thomas B.C."/>
            <person name="Williams K.H."/>
            <person name="Banfield J.F."/>
        </authorList>
    </citation>
    <scope>NUCLEOTIDE SEQUENCE [LARGE SCALE GENOMIC DNA]</scope>
    <source>
        <strain evidence="3">RIFOXYD1_FULL_PER-ii_59_16</strain>
    </source>
</reference>
<feature type="repeat" description="TPR" evidence="1">
    <location>
        <begin position="208"/>
        <end position="241"/>
    </location>
</feature>
<dbReference type="Proteomes" id="UP000069135">
    <property type="component" value="Chromosome"/>
</dbReference>
<protein>
    <submittedName>
        <fullName evidence="3">Uncharacterized protein</fullName>
    </submittedName>
</protein>
<dbReference type="PANTHER" id="PTHR12558:SF13">
    <property type="entry name" value="CELL DIVISION CYCLE PROTEIN 27 HOMOLOG"/>
    <property type="match status" value="1"/>
</dbReference>
<dbReference type="InterPro" id="IPR019734">
    <property type="entry name" value="TPR_rpt"/>
</dbReference>
<dbReference type="Gene3D" id="1.25.40.10">
    <property type="entry name" value="Tetratricopeptide repeat domain"/>
    <property type="match status" value="2"/>
</dbReference>
<evidence type="ECO:0000256" key="1">
    <source>
        <dbReference type="PROSITE-ProRule" id="PRU00339"/>
    </source>
</evidence>
<keyword evidence="2" id="KW-1133">Transmembrane helix</keyword>
<dbReference type="SUPFAM" id="SSF48452">
    <property type="entry name" value="TPR-like"/>
    <property type="match status" value="1"/>
</dbReference>
<dbReference type="PANTHER" id="PTHR12558">
    <property type="entry name" value="CELL DIVISION CYCLE 16,23,27"/>
    <property type="match status" value="1"/>
</dbReference>
<dbReference type="AlphaFoldDB" id="A0A0S1SWB0"/>
<evidence type="ECO:0000256" key="2">
    <source>
        <dbReference type="SAM" id="Phobius"/>
    </source>
</evidence>
<organism evidence="3 4">
    <name type="scientific">Candidatus Peribacter riflensis</name>
    <dbReference type="NCBI Taxonomy" id="1735162"/>
    <lineage>
        <taxon>Bacteria</taxon>
        <taxon>Candidatus Peregrinibacteriota</taxon>
        <taxon>Candidatus Peribacteria</taxon>
        <taxon>Candidatus Peribacterales</taxon>
        <taxon>Candidatus Peribacteraceae</taxon>
        <taxon>Candidatus Peribacter</taxon>
    </lineage>
</organism>
<feature type="repeat" description="TPR" evidence="1">
    <location>
        <begin position="140"/>
        <end position="173"/>
    </location>
</feature>
<dbReference type="Pfam" id="PF13181">
    <property type="entry name" value="TPR_8"/>
    <property type="match status" value="1"/>
</dbReference>
<keyword evidence="2" id="KW-0472">Membrane</keyword>
<accession>A0A0S1SKT6</accession>
<evidence type="ECO:0000313" key="3">
    <source>
        <dbReference type="EMBL" id="ALM13655.1"/>
    </source>
</evidence>
<accession>A0A0S1SJB9</accession>
<accession>A0A0S1SWB0</accession>
<reference evidence="4" key="1">
    <citation type="submission" date="2015-10" db="EMBL/GenBank/DDBJ databases">
        <title>Analysis of five complete genome sequences for members of the class Peribacteria in the recently recognized Peregrinibacteria bacterial phylum.</title>
        <authorList>
            <person name="Anantharaman K."/>
            <person name="Brown C.T."/>
            <person name="Burstein D."/>
            <person name="Castelle C.J."/>
            <person name="Probst A.J."/>
            <person name="Thomas B.C."/>
            <person name="Williams K.H."/>
            <person name="Banfield J.F."/>
        </authorList>
    </citation>
    <scope>NUCLEOTIDE SEQUENCE [LARGE SCALE GENOMIC DNA]</scope>
</reference>
<keyword evidence="1" id="KW-0802">TPR repeat</keyword>
<proteinExistence type="predicted"/>
<dbReference type="STRING" id="1735162.PeribacterB2_0992"/>
<keyword evidence="2" id="KW-0812">Transmembrane</keyword>
<dbReference type="InterPro" id="IPR011990">
    <property type="entry name" value="TPR-like_helical_dom_sf"/>
</dbReference>
<feature type="transmembrane region" description="Helical" evidence="2">
    <location>
        <begin position="6"/>
        <end position="24"/>
    </location>
</feature>
<dbReference type="Pfam" id="PF12895">
    <property type="entry name" value="ANAPC3"/>
    <property type="match status" value="1"/>
</dbReference>
<accession>A0A0S1SLY1</accession>
<sequence length="254" mass="28983">MVYVYVLFGSLFGICLILGGRVLVRHHAVRRFVRSVCKRTESAGERGAVILEETVIEKPRKSPRVSAIEMQQVRSLTRDAEKALAQLKYDEAERLFIQALTINPKAFDVQAQLAKLYLLTDRDHKAEAMYRELLQHRDDVSYFANLGLAYYRQGKYVEACHSYQEALNRDPKSPDRSAALGRACIAAQRYEEAVPLIEKAVVRLNRDTTLLHLLAECYLQLGHADQAGEVYRRINKLEPYDESVKEKLSALART</sequence>
<dbReference type="PROSITE" id="PS50293">
    <property type="entry name" value="TPR_REGION"/>
    <property type="match status" value="1"/>
</dbReference>
<dbReference type="SMART" id="SM00028">
    <property type="entry name" value="TPR"/>
    <property type="match status" value="4"/>
</dbReference>
<accession>A0A0S1STK5</accession>
<name>A0A0S1SWB0_9BACT</name>
<dbReference type="EMBL" id="CP013065">
    <property type="protein sequence ID" value="ALM13655.1"/>
    <property type="molecule type" value="Genomic_DNA"/>
</dbReference>
<gene>
    <name evidence="3" type="ORF">PeribacterD1_0990</name>
</gene>